<dbReference type="InterPro" id="IPR036390">
    <property type="entry name" value="WH_DNA-bd_sf"/>
</dbReference>
<comment type="similarity">
    <text evidence="1">Belongs to the Fur family.</text>
</comment>
<evidence type="ECO:0000256" key="5">
    <source>
        <dbReference type="ARBA" id="ARBA00023125"/>
    </source>
</evidence>
<keyword evidence="5" id="KW-0238">DNA-binding</keyword>
<protein>
    <submittedName>
        <fullName evidence="9">Fur family transcriptional regulator</fullName>
    </submittedName>
</protein>
<evidence type="ECO:0000256" key="4">
    <source>
        <dbReference type="ARBA" id="ARBA00023015"/>
    </source>
</evidence>
<evidence type="ECO:0000256" key="7">
    <source>
        <dbReference type="PIRSR" id="PIRSR602481-1"/>
    </source>
</evidence>
<comment type="caution">
    <text evidence="9">The sequence shown here is derived from an EMBL/GenBank/DDBJ whole genome shotgun (WGS) entry which is preliminary data.</text>
</comment>
<comment type="cofactor">
    <cofactor evidence="8">
        <name>Mn(2+)</name>
        <dbReference type="ChEBI" id="CHEBI:29035"/>
    </cofactor>
    <cofactor evidence="8">
        <name>Fe(2+)</name>
        <dbReference type="ChEBI" id="CHEBI:29033"/>
    </cofactor>
    <text evidence="8">Binds 1 Mn(2+) or Fe(2+) ion per subunit.</text>
</comment>
<evidence type="ECO:0000256" key="8">
    <source>
        <dbReference type="PIRSR" id="PIRSR602481-2"/>
    </source>
</evidence>
<dbReference type="GO" id="GO:0005829">
    <property type="term" value="C:cytosol"/>
    <property type="evidence" value="ECO:0007669"/>
    <property type="project" value="TreeGrafter"/>
</dbReference>
<dbReference type="InterPro" id="IPR043135">
    <property type="entry name" value="Fur_C"/>
</dbReference>
<evidence type="ECO:0000256" key="6">
    <source>
        <dbReference type="ARBA" id="ARBA00023163"/>
    </source>
</evidence>
<evidence type="ECO:0000256" key="2">
    <source>
        <dbReference type="ARBA" id="ARBA00022491"/>
    </source>
</evidence>
<dbReference type="SUPFAM" id="SSF46785">
    <property type="entry name" value="Winged helix' DNA-binding domain"/>
    <property type="match status" value="1"/>
</dbReference>
<dbReference type="RefSeq" id="WP_100163672.1">
    <property type="nucleotide sequence ID" value="NZ_PGTB01000090.1"/>
</dbReference>
<evidence type="ECO:0000256" key="1">
    <source>
        <dbReference type="ARBA" id="ARBA00007957"/>
    </source>
</evidence>
<dbReference type="InterPro" id="IPR002481">
    <property type="entry name" value="FUR"/>
</dbReference>
<feature type="binding site" evidence="7">
    <location>
        <position position="154"/>
    </location>
    <ligand>
        <name>Zn(2+)</name>
        <dbReference type="ChEBI" id="CHEBI:29105"/>
    </ligand>
</feature>
<keyword evidence="2" id="KW-0678">Repressor</keyword>
<feature type="binding site" evidence="7">
    <location>
        <position position="114"/>
    </location>
    <ligand>
        <name>Zn(2+)</name>
        <dbReference type="ChEBI" id="CHEBI:29105"/>
    </ligand>
</feature>
<reference evidence="9 10" key="1">
    <citation type="journal article" date="2018" name="Int. J. Syst. Evol. Microbiol.">
        <title>Pseudooceanicola lipolyticus sp. nov., a marine alphaproteobacterium, reclassification of Oceanicola flagellatus as Pseudooceanicola flagellatus comb. nov. and emended description of the genus Pseudooceanicola.</title>
        <authorList>
            <person name="Huang M.-M."/>
            <person name="Guo L.-L."/>
            <person name="Wu Y.-H."/>
            <person name="Lai Q.-L."/>
            <person name="Shao Z.-Z."/>
            <person name="Wang C.-S."/>
            <person name="Wu M."/>
            <person name="Xu X.-W."/>
        </authorList>
    </citation>
    <scope>NUCLEOTIDE SEQUENCE [LARGE SCALE GENOMIC DNA]</scope>
    <source>
        <strain evidence="9 10">157</strain>
    </source>
</reference>
<sequence>MKQVGFAQHDHDACIARAMASAEAYCADNQLRFTPARRRVLEILLEEHRALGAYEVLERLKQEGRGSQPPVAYRCLDFLVTHGFVHRIERLNAFIACLQPHANHFPAFLICRVCDSVAETTSSPSKGLLGSAAKAAGFVIEQTVVEAVGICPDCRDSGVPS</sequence>
<dbReference type="InterPro" id="IPR036388">
    <property type="entry name" value="WH-like_DNA-bd_sf"/>
</dbReference>
<feature type="binding site" evidence="8">
    <location>
        <position position="101"/>
    </location>
    <ligand>
        <name>Fe cation</name>
        <dbReference type="ChEBI" id="CHEBI:24875"/>
    </ligand>
</feature>
<comment type="cofactor">
    <cofactor evidence="7">
        <name>Zn(2+)</name>
        <dbReference type="ChEBI" id="CHEBI:29105"/>
    </cofactor>
    <text evidence="7">Binds 1 zinc ion per subunit.</text>
</comment>
<dbReference type="GO" id="GO:0000976">
    <property type="term" value="F:transcription cis-regulatory region binding"/>
    <property type="evidence" value="ECO:0007669"/>
    <property type="project" value="TreeGrafter"/>
</dbReference>
<dbReference type="EMBL" id="PGTB01000090">
    <property type="protein sequence ID" value="PJE35457.1"/>
    <property type="molecule type" value="Genomic_DNA"/>
</dbReference>
<dbReference type="GO" id="GO:0003700">
    <property type="term" value="F:DNA-binding transcription factor activity"/>
    <property type="evidence" value="ECO:0007669"/>
    <property type="project" value="InterPro"/>
</dbReference>
<evidence type="ECO:0000313" key="10">
    <source>
        <dbReference type="Proteomes" id="UP000231553"/>
    </source>
</evidence>
<dbReference type="Proteomes" id="UP000231553">
    <property type="component" value="Unassembled WGS sequence"/>
</dbReference>
<dbReference type="GO" id="GO:0045892">
    <property type="term" value="P:negative regulation of DNA-templated transcription"/>
    <property type="evidence" value="ECO:0007669"/>
    <property type="project" value="TreeGrafter"/>
</dbReference>
<dbReference type="PANTHER" id="PTHR33202:SF6">
    <property type="entry name" value="ZINC UPTAKE REGULATION PROTEIN"/>
    <property type="match status" value="1"/>
</dbReference>
<keyword evidence="6" id="KW-0804">Transcription</keyword>
<dbReference type="OrthoDB" id="9801127at2"/>
<dbReference type="GO" id="GO:0008270">
    <property type="term" value="F:zinc ion binding"/>
    <property type="evidence" value="ECO:0007669"/>
    <property type="project" value="TreeGrafter"/>
</dbReference>
<feature type="binding site" evidence="7">
    <location>
        <position position="151"/>
    </location>
    <ligand>
        <name>Zn(2+)</name>
        <dbReference type="ChEBI" id="CHEBI:29105"/>
    </ligand>
</feature>
<keyword evidence="4" id="KW-0805">Transcription regulation</keyword>
<accession>A0A2M8IY42</accession>
<keyword evidence="10" id="KW-1185">Reference proteome</keyword>
<keyword evidence="7" id="KW-0479">Metal-binding</keyword>
<dbReference type="PANTHER" id="PTHR33202">
    <property type="entry name" value="ZINC UPTAKE REGULATION PROTEIN"/>
    <property type="match status" value="1"/>
</dbReference>
<evidence type="ECO:0000256" key="3">
    <source>
        <dbReference type="ARBA" id="ARBA00022833"/>
    </source>
</evidence>
<organism evidence="9 10">
    <name type="scientific">Pseudooceanicola lipolyticus</name>
    <dbReference type="NCBI Taxonomy" id="2029104"/>
    <lineage>
        <taxon>Bacteria</taxon>
        <taxon>Pseudomonadati</taxon>
        <taxon>Pseudomonadota</taxon>
        <taxon>Alphaproteobacteria</taxon>
        <taxon>Rhodobacterales</taxon>
        <taxon>Paracoccaceae</taxon>
        <taxon>Pseudooceanicola</taxon>
    </lineage>
</organism>
<evidence type="ECO:0000313" key="9">
    <source>
        <dbReference type="EMBL" id="PJE35457.1"/>
    </source>
</evidence>
<dbReference type="Pfam" id="PF01475">
    <property type="entry name" value="FUR"/>
    <property type="match status" value="1"/>
</dbReference>
<keyword evidence="3 7" id="KW-0862">Zinc</keyword>
<feature type="binding site" evidence="7">
    <location>
        <position position="111"/>
    </location>
    <ligand>
        <name>Zn(2+)</name>
        <dbReference type="ChEBI" id="CHEBI:29105"/>
    </ligand>
</feature>
<dbReference type="Gene3D" id="3.30.1490.190">
    <property type="match status" value="1"/>
</dbReference>
<keyword evidence="8" id="KW-0408">Iron</keyword>
<name>A0A2M8IY42_9RHOB</name>
<gene>
    <name evidence="9" type="ORF">CVM52_17060</name>
</gene>
<proteinExistence type="inferred from homology"/>
<dbReference type="Gene3D" id="1.10.10.10">
    <property type="entry name" value="Winged helix-like DNA-binding domain superfamily/Winged helix DNA-binding domain"/>
    <property type="match status" value="1"/>
</dbReference>
<dbReference type="AlphaFoldDB" id="A0A2M8IY42"/>
<dbReference type="GO" id="GO:1900376">
    <property type="term" value="P:regulation of secondary metabolite biosynthetic process"/>
    <property type="evidence" value="ECO:0007669"/>
    <property type="project" value="TreeGrafter"/>
</dbReference>